<reference evidence="1 2" key="1">
    <citation type="journal article" date="2023" name="ACS Omega">
        <title>Identification of the Neoaspergillic Acid Biosynthesis Gene Cluster by Establishing an In Vitro CRISPR-Ribonucleoprotein Genetic System in Aspergillus melleus.</title>
        <authorList>
            <person name="Yuan B."/>
            <person name="Grau M.F."/>
            <person name="Murata R.M."/>
            <person name="Torok T."/>
            <person name="Venkateswaran K."/>
            <person name="Stajich J.E."/>
            <person name="Wang C.C.C."/>
        </authorList>
    </citation>
    <scope>NUCLEOTIDE SEQUENCE [LARGE SCALE GENOMIC DNA]</scope>
    <source>
        <strain evidence="1 2">IMV 1140</strain>
    </source>
</reference>
<sequence length="324" mass="35750">MASVSAGVAVMRSVTSPAAIGHTFDRSGPPAKLNHGFVDVTSDELYCANKVTQHLAAFPSAQHGALHFATEALLGAAFLMPKLRAQNFAYPFEELDTPIQYAHKLMGNEHLAQQHTYSIMAEQGRMDSFNTFMVGKFMKYSSVPDRLKMVGYDLQAVLDEATPNNTRTMVDIGGGRGELLLEIKEAFPQLEASDLVVQEFNHDIGDVEGVTLATWDFKAENSPQPIKGALVYHLAHVLHNLPDLEAARLLQKISQAMAPRSRLLIHEFSKNERFAKLHSTMIVLYGGRERSSSEFQQLAALAGLKVTFEVRPELGDGLIEMRKA</sequence>
<proteinExistence type="predicted"/>
<comment type="caution">
    <text evidence="1">The sequence shown here is derived from an EMBL/GenBank/DDBJ whole genome shotgun (WGS) entry which is preliminary data.</text>
</comment>
<accession>A0ACC3BBI1</accession>
<protein>
    <submittedName>
        <fullName evidence="1">Uncharacterized protein</fullName>
    </submittedName>
</protein>
<keyword evidence="2" id="KW-1185">Reference proteome</keyword>
<evidence type="ECO:0000313" key="1">
    <source>
        <dbReference type="EMBL" id="KAK1148060.1"/>
    </source>
</evidence>
<dbReference type="EMBL" id="JAOPJF010000009">
    <property type="protein sequence ID" value="KAK1148060.1"/>
    <property type="molecule type" value="Genomic_DNA"/>
</dbReference>
<dbReference type="Proteomes" id="UP001177260">
    <property type="component" value="Unassembled WGS sequence"/>
</dbReference>
<name>A0ACC3BBI1_9EURO</name>
<gene>
    <name evidence="1" type="ORF">N8T08_010695</name>
</gene>
<evidence type="ECO:0000313" key="2">
    <source>
        <dbReference type="Proteomes" id="UP001177260"/>
    </source>
</evidence>
<organism evidence="1 2">
    <name type="scientific">Aspergillus melleus</name>
    <dbReference type="NCBI Taxonomy" id="138277"/>
    <lineage>
        <taxon>Eukaryota</taxon>
        <taxon>Fungi</taxon>
        <taxon>Dikarya</taxon>
        <taxon>Ascomycota</taxon>
        <taxon>Pezizomycotina</taxon>
        <taxon>Eurotiomycetes</taxon>
        <taxon>Eurotiomycetidae</taxon>
        <taxon>Eurotiales</taxon>
        <taxon>Aspergillaceae</taxon>
        <taxon>Aspergillus</taxon>
        <taxon>Aspergillus subgen. Circumdati</taxon>
    </lineage>
</organism>